<evidence type="ECO:0000313" key="3">
    <source>
        <dbReference type="Proteomes" id="UP000229674"/>
    </source>
</evidence>
<feature type="transmembrane region" description="Helical" evidence="1">
    <location>
        <begin position="6"/>
        <end position="24"/>
    </location>
</feature>
<evidence type="ECO:0000313" key="2">
    <source>
        <dbReference type="EMBL" id="PJC65499.1"/>
    </source>
</evidence>
<dbReference type="Proteomes" id="UP000229674">
    <property type="component" value="Unassembled WGS sequence"/>
</dbReference>
<keyword evidence="1" id="KW-0472">Membrane</keyword>
<dbReference type="EMBL" id="PFQX01000013">
    <property type="protein sequence ID" value="PJC65499.1"/>
    <property type="molecule type" value="Genomic_DNA"/>
</dbReference>
<comment type="caution">
    <text evidence="2">The sequence shown here is derived from an EMBL/GenBank/DDBJ whole genome shotgun (WGS) entry which is preliminary data.</text>
</comment>
<accession>A0A2M8G1H1</accession>
<gene>
    <name evidence="2" type="ORF">CO020_00290</name>
</gene>
<name>A0A2M8G1H1_9BACT</name>
<reference evidence="3" key="1">
    <citation type="submission" date="2017-09" db="EMBL/GenBank/DDBJ databases">
        <title>Depth-based differentiation of microbial function through sediment-hosted aquifers and enrichment of novel symbionts in the deep terrestrial subsurface.</title>
        <authorList>
            <person name="Probst A.J."/>
            <person name="Ladd B."/>
            <person name="Jarett J.K."/>
            <person name="Geller-Mcgrath D.E."/>
            <person name="Sieber C.M.K."/>
            <person name="Emerson J.B."/>
            <person name="Anantharaman K."/>
            <person name="Thomas B.C."/>
            <person name="Malmstrom R."/>
            <person name="Stieglmeier M."/>
            <person name="Klingl A."/>
            <person name="Woyke T."/>
            <person name="Ryan C.M."/>
            <person name="Banfield J.F."/>
        </authorList>
    </citation>
    <scope>NUCLEOTIDE SEQUENCE [LARGE SCALE GENOMIC DNA]</scope>
</reference>
<evidence type="ECO:0000256" key="1">
    <source>
        <dbReference type="SAM" id="Phobius"/>
    </source>
</evidence>
<protein>
    <submittedName>
        <fullName evidence="2">Uncharacterized protein</fullName>
    </submittedName>
</protein>
<sequence length="91" mass="10546">MYDLFIQLVIMVALGTVVYLLAIASPRVQDDQHFEEHRVAGWVRKLPLERIDAFLAGYRDKILRRLKVWILKADNFVGRWLNNHKDGGAQG</sequence>
<organism evidence="2 3">
    <name type="scientific">Candidatus Colwellbacteria bacterium CG_4_9_14_0_2_um_filter_50_12</name>
    <dbReference type="NCBI Taxonomy" id="1974538"/>
    <lineage>
        <taxon>Bacteria</taxon>
        <taxon>Candidatus Colwelliibacteriota</taxon>
    </lineage>
</organism>
<keyword evidence="1" id="KW-0812">Transmembrane</keyword>
<keyword evidence="1" id="KW-1133">Transmembrane helix</keyword>
<proteinExistence type="predicted"/>
<dbReference type="AlphaFoldDB" id="A0A2M8G1H1"/>